<evidence type="ECO:0000313" key="3">
    <source>
        <dbReference type="Proteomes" id="UP000593562"/>
    </source>
</evidence>
<dbReference type="Pfam" id="PF12023">
    <property type="entry name" value="DUF3511"/>
    <property type="match status" value="1"/>
</dbReference>
<dbReference type="InParanoid" id="A0A7J7D0P0"/>
<reference evidence="2 3" key="1">
    <citation type="journal article" date="2020" name="Nat. Commun.">
        <title>Genome of Tripterygium wilfordii and identification of cytochrome P450 involved in triptolide biosynthesis.</title>
        <authorList>
            <person name="Tu L."/>
            <person name="Su P."/>
            <person name="Zhang Z."/>
            <person name="Gao L."/>
            <person name="Wang J."/>
            <person name="Hu T."/>
            <person name="Zhou J."/>
            <person name="Zhang Y."/>
            <person name="Zhao Y."/>
            <person name="Liu Y."/>
            <person name="Song Y."/>
            <person name="Tong Y."/>
            <person name="Lu Y."/>
            <person name="Yang J."/>
            <person name="Xu C."/>
            <person name="Jia M."/>
            <person name="Peters R.J."/>
            <person name="Huang L."/>
            <person name="Gao W."/>
        </authorList>
    </citation>
    <scope>NUCLEOTIDE SEQUENCE [LARGE SCALE GENOMIC DNA]</scope>
    <source>
        <strain evidence="3">cv. XIE 37</strain>
        <tissue evidence="2">Leaf</tissue>
    </source>
</reference>
<evidence type="ECO:0008006" key="4">
    <source>
        <dbReference type="Google" id="ProtNLM"/>
    </source>
</evidence>
<accession>A0A7J7D0P0</accession>
<dbReference type="PANTHER" id="PTHR33193">
    <property type="entry name" value="DOMAIN PROTEIN, PUTATIVE (DUF3511)-RELATED"/>
    <property type="match status" value="1"/>
</dbReference>
<organism evidence="2 3">
    <name type="scientific">Tripterygium wilfordii</name>
    <name type="common">Thunder God vine</name>
    <dbReference type="NCBI Taxonomy" id="458696"/>
    <lineage>
        <taxon>Eukaryota</taxon>
        <taxon>Viridiplantae</taxon>
        <taxon>Streptophyta</taxon>
        <taxon>Embryophyta</taxon>
        <taxon>Tracheophyta</taxon>
        <taxon>Spermatophyta</taxon>
        <taxon>Magnoliopsida</taxon>
        <taxon>eudicotyledons</taxon>
        <taxon>Gunneridae</taxon>
        <taxon>Pentapetalae</taxon>
        <taxon>rosids</taxon>
        <taxon>fabids</taxon>
        <taxon>Celastrales</taxon>
        <taxon>Celastraceae</taxon>
        <taxon>Tripterygium</taxon>
    </lineage>
</organism>
<name>A0A7J7D0P0_TRIWF</name>
<dbReference type="EMBL" id="JAAARO010000012">
    <property type="protein sequence ID" value="KAF5739901.1"/>
    <property type="molecule type" value="Genomic_DNA"/>
</dbReference>
<gene>
    <name evidence="2" type="ORF">HS088_TW12G01113</name>
</gene>
<dbReference type="InterPro" id="IPR021899">
    <property type="entry name" value="DUF3511"/>
</dbReference>
<dbReference type="OrthoDB" id="660385at2759"/>
<evidence type="ECO:0000313" key="2">
    <source>
        <dbReference type="EMBL" id="KAF5739901.1"/>
    </source>
</evidence>
<feature type="region of interest" description="Disordered" evidence="1">
    <location>
        <begin position="27"/>
        <end position="47"/>
    </location>
</feature>
<protein>
    <recommendedName>
        <fullName evidence="4">DUF3511 domain protein</fullName>
    </recommendedName>
</protein>
<dbReference type="PANTHER" id="PTHR33193:SF13">
    <property type="entry name" value="EXPRESSED PROTEIN"/>
    <property type="match status" value="1"/>
</dbReference>
<comment type="caution">
    <text evidence="2">The sequence shown here is derived from an EMBL/GenBank/DDBJ whole genome shotgun (WGS) entry which is preliminary data.</text>
</comment>
<proteinExistence type="predicted"/>
<evidence type="ECO:0000256" key="1">
    <source>
        <dbReference type="SAM" id="MobiDB-lite"/>
    </source>
</evidence>
<sequence>MSEYGLAYTAYAANVAKAASRNKTTLPPADKLHMIRSQYPKSPPRFALSPYKERNIKTHKSSDTKSWWNDPEMKRKKRVVKYKLYAVEGKVKSSIKNGYRWLKRKCSKMVHGF</sequence>
<keyword evidence="3" id="KW-1185">Reference proteome</keyword>
<dbReference type="Proteomes" id="UP000593562">
    <property type="component" value="Unassembled WGS sequence"/>
</dbReference>
<dbReference type="AlphaFoldDB" id="A0A7J7D0P0"/>